<dbReference type="PRINTS" id="PR00082">
    <property type="entry name" value="GLFDHDRGNASE"/>
</dbReference>
<organism evidence="6 7">
    <name type="scientific">Galbibacter pacificus</name>
    <dbReference type="NCBI Taxonomy" id="2996052"/>
    <lineage>
        <taxon>Bacteria</taxon>
        <taxon>Pseudomonadati</taxon>
        <taxon>Bacteroidota</taxon>
        <taxon>Flavobacteriia</taxon>
        <taxon>Flavobacteriales</taxon>
        <taxon>Flavobacteriaceae</taxon>
        <taxon>Galbibacter</taxon>
    </lineage>
</organism>
<dbReference type="PANTHER" id="PTHR11606:SF13">
    <property type="entry name" value="GLUTAMATE DEHYDROGENASE 1, MITOCHONDRIAL"/>
    <property type="match status" value="1"/>
</dbReference>
<evidence type="ECO:0000256" key="4">
    <source>
        <dbReference type="RuleBase" id="RU004417"/>
    </source>
</evidence>
<dbReference type="RefSeq" id="WP_277900134.1">
    <property type="nucleotide sequence ID" value="NZ_JAPMUA010000003.1"/>
</dbReference>
<keyword evidence="7" id="KW-1185">Reference proteome</keyword>
<dbReference type="Pfam" id="PF02812">
    <property type="entry name" value="ELFV_dehydrog_N"/>
    <property type="match status" value="1"/>
</dbReference>
<evidence type="ECO:0000313" key="7">
    <source>
        <dbReference type="Proteomes" id="UP001153642"/>
    </source>
</evidence>
<dbReference type="InterPro" id="IPR046346">
    <property type="entry name" value="Aminoacid_DH-like_N_sf"/>
</dbReference>
<dbReference type="InterPro" id="IPR014362">
    <property type="entry name" value="Glu_DH"/>
</dbReference>
<gene>
    <name evidence="6" type="ORF">OSR52_08710</name>
</gene>
<proteinExistence type="inferred from homology"/>
<protein>
    <recommendedName>
        <fullName evidence="3">Glutamate dehydrogenase</fullName>
    </recommendedName>
</protein>
<evidence type="ECO:0000256" key="1">
    <source>
        <dbReference type="ARBA" id="ARBA00006382"/>
    </source>
</evidence>
<dbReference type="InterPro" id="IPR033524">
    <property type="entry name" value="Glu/Leu/Phe/Val_DH_AS"/>
</dbReference>
<dbReference type="CDD" id="cd01076">
    <property type="entry name" value="NAD_bind_1_Glu_DH"/>
    <property type="match status" value="1"/>
</dbReference>
<dbReference type="InterPro" id="IPR006097">
    <property type="entry name" value="Glu/Leu/Phe/Val/Trp_DH_dimer"/>
</dbReference>
<accession>A0ABT6FS75</accession>
<dbReference type="InterPro" id="IPR033922">
    <property type="entry name" value="NAD_bind_Glu_DH"/>
</dbReference>
<dbReference type="Pfam" id="PF00208">
    <property type="entry name" value="ELFV_dehydrog"/>
    <property type="match status" value="1"/>
</dbReference>
<dbReference type="EMBL" id="JAPMUA010000003">
    <property type="protein sequence ID" value="MDG3585951.1"/>
    <property type="molecule type" value="Genomic_DNA"/>
</dbReference>
<dbReference type="SUPFAM" id="SSF51735">
    <property type="entry name" value="NAD(P)-binding Rossmann-fold domains"/>
    <property type="match status" value="1"/>
</dbReference>
<dbReference type="SUPFAM" id="SSF53223">
    <property type="entry name" value="Aminoacid dehydrogenase-like, N-terminal domain"/>
    <property type="match status" value="1"/>
</dbReference>
<dbReference type="PANTHER" id="PTHR11606">
    <property type="entry name" value="GLUTAMATE DEHYDROGENASE"/>
    <property type="match status" value="1"/>
</dbReference>
<evidence type="ECO:0000313" key="6">
    <source>
        <dbReference type="EMBL" id="MDG3585951.1"/>
    </source>
</evidence>
<dbReference type="PIRSF" id="PIRSF000185">
    <property type="entry name" value="Glu_DH"/>
    <property type="match status" value="1"/>
</dbReference>
<reference evidence="6" key="1">
    <citation type="submission" date="2022-11" db="EMBL/GenBank/DDBJ databases">
        <title>High-quality draft genome sequence of Galbibacter sp. strain CMA-7.</title>
        <authorList>
            <person name="Wei L."/>
            <person name="Dong C."/>
            <person name="Shao Z."/>
        </authorList>
    </citation>
    <scope>NUCLEOTIDE SEQUENCE</scope>
    <source>
        <strain evidence="6">CMA-7</strain>
    </source>
</reference>
<dbReference type="InterPro" id="IPR036291">
    <property type="entry name" value="NAD(P)-bd_dom_sf"/>
</dbReference>
<dbReference type="SMART" id="SM00839">
    <property type="entry name" value="ELFV_dehydrog"/>
    <property type="match status" value="1"/>
</dbReference>
<dbReference type="InterPro" id="IPR006095">
    <property type="entry name" value="Glu/Leu/Phe/Val/Trp_DH"/>
</dbReference>
<comment type="caution">
    <text evidence="6">The sequence shown here is derived from an EMBL/GenBank/DDBJ whole genome shotgun (WGS) entry which is preliminary data.</text>
</comment>
<dbReference type="InterPro" id="IPR006096">
    <property type="entry name" value="Glu/Leu/Phe/Val/Trp_DH_C"/>
</dbReference>
<dbReference type="PROSITE" id="PS00074">
    <property type="entry name" value="GLFV_DEHYDROGENASE"/>
    <property type="match status" value="1"/>
</dbReference>
<feature type="domain" description="Glutamate/phenylalanine/leucine/valine/L-tryptophan dehydrogenase C-terminal" evidence="5">
    <location>
        <begin position="196"/>
        <end position="426"/>
    </location>
</feature>
<evidence type="ECO:0000256" key="2">
    <source>
        <dbReference type="ARBA" id="ARBA00023002"/>
    </source>
</evidence>
<keyword evidence="2 3" id="KW-0560">Oxidoreductase</keyword>
<evidence type="ECO:0000256" key="3">
    <source>
        <dbReference type="PIRNR" id="PIRNR000185"/>
    </source>
</evidence>
<dbReference type="Gene3D" id="3.40.50.10860">
    <property type="entry name" value="Leucine Dehydrogenase, chain A, domain 1"/>
    <property type="match status" value="1"/>
</dbReference>
<name>A0ABT6FS75_9FLAO</name>
<dbReference type="Gene3D" id="3.40.50.720">
    <property type="entry name" value="NAD(P)-binding Rossmann-like Domain"/>
    <property type="match status" value="1"/>
</dbReference>
<sequence>MITEKLKEKKATKQGMLSNVMRQFNNASDKIQLNSNIRKILEITNNELVVHFPVKMDNGEVAVFTGYRVQHNNALGPYKGGLRYHPTVDIDAARALAMWMTWKTALAGLPYGGAKGGIQIDPKKYSTAELERITRRFTYALGDNIGPELDIPAPDVNTNPQTMAWILDTYMSTKSPNERSTNLHVVTGKPIGAGGSEGRDRATGYGVFLCIKFWAEQNEVSLRDKKFIVQGFGNVGYWAAYFLESEGAKMIGVQDASGTLYNNNGISVGSLAAYQNATGALSGYTNAEAIPGNDFFGLDCDICIPAALGNQITEHNAGDIKAKVIAEGANGPTDVPAEAMLLERGITIIPDILCNSGGVIGSYYEWLQNRNGEIWTLEEVMEKLEKKLRTSFEKINKVVGERKVDARTAAFIIAIERLEQAYLQRGIFP</sequence>
<dbReference type="Proteomes" id="UP001153642">
    <property type="component" value="Unassembled WGS sequence"/>
</dbReference>
<evidence type="ECO:0000259" key="5">
    <source>
        <dbReference type="SMART" id="SM00839"/>
    </source>
</evidence>
<comment type="similarity">
    <text evidence="1 3 4">Belongs to the Glu/Leu/Phe/Val dehydrogenases family.</text>
</comment>